<feature type="chain" id="PRO_5040313517" description="Extracelular serine carboxypeptidase" evidence="6">
    <location>
        <begin position="24"/>
        <end position="564"/>
    </location>
</feature>
<protein>
    <recommendedName>
        <fullName evidence="9">Extracelular serine carboxypeptidase</fullName>
    </recommendedName>
</protein>
<evidence type="ECO:0000313" key="7">
    <source>
        <dbReference type="EMBL" id="CAG9981922.1"/>
    </source>
</evidence>
<dbReference type="PANTHER" id="PTHR11010">
    <property type="entry name" value="PROTEASE S28 PRO-X CARBOXYPEPTIDASE-RELATED"/>
    <property type="match status" value="1"/>
</dbReference>
<accession>A0A9N9U4I0</accession>
<comment type="caution">
    <text evidence="7">The sequence shown here is derived from an EMBL/GenBank/DDBJ whole genome shotgun (WGS) entry which is preliminary data.</text>
</comment>
<sequence>MTISRLVKGVGLALALASQQALAIYPANLHPFSRTRTPGLHERRAEIDALEKNQRPAHNLSVPIDHFHNETKYEPHSDDFFNLRYWVDDTYYKPGGPVILIGSGELTGVARLPYLEQGIGKILSEATGGLTVLLEHRYYGTSYPVPDLSTHNLRFLTTEQALADTAYFVRNVKYPGLEHVNLTSHTTPYIFYGGSYAGAFAALARKIYPDDFWGAISGSGVPLVIDDYWEYLEAVRIYGDQDCVQASQLITSIIDNVLLGDSPEAAHDLKQFFDLVDLGDKDFAFFVNSGPMGLQETHWDPDLDGPGLARYCQAVTADRPLYSSTRTLTNDVKDLLAVAGFKEQADEIVPLILNWIGHTRATFKEELSSCDQGWAKCLLKSTSVEDISIPQGLERAWAYQTCTQWGYFVTGTGVPKDQSPLVSRLIDYEYGSKVCPEGFGIPTAPDVESINRYGGANFSHSRVAFIDGEHDPWRQAGVHRIGVNQHRASTDSEPFILLEGGVHHWDQYGPKPNATGSWLPPKAVVEAQQEEIRFVKVWLREFAEDKASKESLVSGSIDVTGLEL</sequence>
<evidence type="ECO:0000313" key="8">
    <source>
        <dbReference type="Proteomes" id="UP000754883"/>
    </source>
</evidence>
<dbReference type="GO" id="GO:0008239">
    <property type="term" value="F:dipeptidyl-peptidase activity"/>
    <property type="evidence" value="ECO:0007669"/>
    <property type="project" value="TreeGrafter"/>
</dbReference>
<evidence type="ECO:0000256" key="1">
    <source>
        <dbReference type="ARBA" id="ARBA00011079"/>
    </source>
</evidence>
<keyword evidence="4" id="KW-0378">Hydrolase</keyword>
<dbReference type="OrthoDB" id="1735038at2759"/>
<dbReference type="EMBL" id="CABFNO020001328">
    <property type="protein sequence ID" value="CAG9981922.1"/>
    <property type="molecule type" value="Genomic_DNA"/>
</dbReference>
<evidence type="ECO:0000256" key="2">
    <source>
        <dbReference type="ARBA" id="ARBA00022670"/>
    </source>
</evidence>
<keyword evidence="5" id="KW-0325">Glycoprotein</keyword>
<organism evidence="7 8">
    <name type="scientific">Clonostachys byssicola</name>
    <dbReference type="NCBI Taxonomy" id="160290"/>
    <lineage>
        <taxon>Eukaryota</taxon>
        <taxon>Fungi</taxon>
        <taxon>Dikarya</taxon>
        <taxon>Ascomycota</taxon>
        <taxon>Pezizomycotina</taxon>
        <taxon>Sordariomycetes</taxon>
        <taxon>Hypocreomycetidae</taxon>
        <taxon>Hypocreales</taxon>
        <taxon>Bionectriaceae</taxon>
        <taxon>Clonostachys</taxon>
    </lineage>
</organism>
<dbReference type="Gene3D" id="3.40.50.1820">
    <property type="entry name" value="alpha/beta hydrolase"/>
    <property type="match status" value="2"/>
</dbReference>
<evidence type="ECO:0000256" key="4">
    <source>
        <dbReference type="ARBA" id="ARBA00022801"/>
    </source>
</evidence>
<evidence type="ECO:0000256" key="6">
    <source>
        <dbReference type="SAM" id="SignalP"/>
    </source>
</evidence>
<dbReference type="FunFam" id="3.40.50.1820:FF:000251">
    <property type="entry name" value="Extracelular serine carboxypeptidase, putative"/>
    <property type="match status" value="1"/>
</dbReference>
<dbReference type="PANTHER" id="PTHR11010:SF117">
    <property type="entry name" value="SERINE PROTEASE 16"/>
    <property type="match status" value="1"/>
</dbReference>
<name>A0A9N9U4I0_9HYPO</name>
<feature type="signal peptide" evidence="6">
    <location>
        <begin position="1"/>
        <end position="23"/>
    </location>
</feature>
<gene>
    <name evidence="7" type="ORF">CBYS24578_00009487</name>
</gene>
<dbReference type="InterPro" id="IPR008758">
    <property type="entry name" value="Peptidase_S28"/>
</dbReference>
<comment type="similarity">
    <text evidence="1">Belongs to the peptidase S28 family.</text>
</comment>
<dbReference type="AlphaFoldDB" id="A0A9N9U4I0"/>
<keyword evidence="2" id="KW-0645">Protease</keyword>
<dbReference type="GO" id="GO:0006508">
    <property type="term" value="P:proteolysis"/>
    <property type="evidence" value="ECO:0007669"/>
    <property type="project" value="UniProtKB-KW"/>
</dbReference>
<reference evidence="7 8" key="2">
    <citation type="submission" date="2021-10" db="EMBL/GenBank/DDBJ databases">
        <authorList>
            <person name="Piombo E."/>
        </authorList>
    </citation>
    <scope>NUCLEOTIDE SEQUENCE [LARGE SCALE GENOMIC DNA]</scope>
</reference>
<dbReference type="InterPro" id="IPR029058">
    <property type="entry name" value="AB_hydrolase_fold"/>
</dbReference>
<proteinExistence type="inferred from homology"/>
<keyword evidence="8" id="KW-1185">Reference proteome</keyword>
<evidence type="ECO:0000256" key="3">
    <source>
        <dbReference type="ARBA" id="ARBA00022729"/>
    </source>
</evidence>
<dbReference type="Proteomes" id="UP000754883">
    <property type="component" value="Unassembled WGS sequence"/>
</dbReference>
<dbReference type="SUPFAM" id="SSF53474">
    <property type="entry name" value="alpha/beta-Hydrolases"/>
    <property type="match status" value="1"/>
</dbReference>
<evidence type="ECO:0008006" key="9">
    <source>
        <dbReference type="Google" id="ProtNLM"/>
    </source>
</evidence>
<reference evidence="8" key="1">
    <citation type="submission" date="2019-06" db="EMBL/GenBank/DDBJ databases">
        <authorList>
            <person name="Broberg M."/>
        </authorList>
    </citation>
    <scope>NUCLEOTIDE SEQUENCE [LARGE SCALE GENOMIC DNA]</scope>
</reference>
<evidence type="ECO:0000256" key="5">
    <source>
        <dbReference type="ARBA" id="ARBA00023180"/>
    </source>
</evidence>
<dbReference type="Pfam" id="PF05577">
    <property type="entry name" value="Peptidase_S28"/>
    <property type="match status" value="2"/>
</dbReference>
<dbReference type="GO" id="GO:0070008">
    <property type="term" value="F:serine-type exopeptidase activity"/>
    <property type="evidence" value="ECO:0007669"/>
    <property type="project" value="InterPro"/>
</dbReference>
<keyword evidence="3 6" id="KW-0732">Signal</keyword>